<evidence type="ECO:0000256" key="1">
    <source>
        <dbReference type="ARBA" id="ARBA00022574"/>
    </source>
</evidence>
<feature type="region of interest" description="Disordered" evidence="4">
    <location>
        <begin position="194"/>
        <end position="255"/>
    </location>
</feature>
<dbReference type="EMBL" id="JAJJMA010243709">
    <property type="protein sequence ID" value="MCL7043176.1"/>
    <property type="molecule type" value="Genomic_DNA"/>
</dbReference>
<feature type="compositionally biased region" description="Basic and acidic residues" evidence="4">
    <location>
        <begin position="363"/>
        <end position="380"/>
    </location>
</feature>
<dbReference type="InterPro" id="IPR001680">
    <property type="entry name" value="WD40_rpt"/>
</dbReference>
<dbReference type="Pfam" id="PF00400">
    <property type="entry name" value="WD40"/>
    <property type="match status" value="4"/>
</dbReference>
<protein>
    <recommendedName>
        <fullName evidence="7">WD repeat-containing protein 44</fullName>
    </recommendedName>
</protein>
<feature type="compositionally biased region" description="Basic and acidic residues" evidence="4">
    <location>
        <begin position="134"/>
        <end position="148"/>
    </location>
</feature>
<keyword evidence="6" id="KW-1185">Reference proteome</keyword>
<feature type="region of interest" description="Disordered" evidence="4">
    <location>
        <begin position="320"/>
        <end position="344"/>
    </location>
</feature>
<feature type="compositionally biased region" description="Polar residues" evidence="4">
    <location>
        <begin position="106"/>
        <end position="118"/>
    </location>
</feature>
<gene>
    <name evidence="5" type="ORF">MKW94_020975</name>
</gene>
<dbReference type="FunFam" id="2.130.10.10:FF:000329">
    <property type="entry name" value="WD repeat-containing protein 44"/>
    <property type="match status" value="1"/>
</dbReference>
<feature type="repeat" description="WD" evidence="3">
    <location>
        <begin position="572"/>
        <end position="606"/>
    </location>
</feature>
<dbReference type="SMART" id="SM00320">
    <property type="entry name" value="WD40"/>
    <property type="match status" value="6"/>
</dbReference>
<feature type="compositionally biased region" description="Basic and acidic residues" evidence="4">
    <location>
        <begin position="326"/>
        <end position="335"/>
    </location>
</feature>
<evidence type="ECO:0000256" key="2">
    <source>
        <dbReference type="ARBA" id="ARBA00022737"/>
    </source>
</evidence>
<dbReference type="InterPro" id="IPR020472">
    <property type="entry name" value="WD40_PAC1"/>
</dbReference>
<dbReference type="Proteomes" id="UP001177140">
    <property type="component" value="Unassembled WGS sequence"/>
</dbReference>
<feature type="repeat" description="WD" evidence="3">
    <location>
        <begin position="532"/>
        <end position="572"/>
    </location>
</feature>
<dbReference type="Gene3D" id="2.130.10.10">
    <property type="entry name" value="YVTN repeat-like/Quinoprotein amine dehydrogenase"/>
    <property type="match status" value="1"/>
</dbReference>
<feature type="repeat" description="WD" evidence="3">
    <location>
        <begin position="422"/>
        <end position="455"/>
    </location>
</feature>
<keyword evidence="2" id="KW-0677">Repeat</keyword>
<dbReference type="AlphaFoldDB" id="A0AA41VKY0"/>
<dbReference type="InterPro" id="IPR040324">
    <property type="entry name" value="WDR44/Dgr2"/>
</dbReference>
<evidence type="ECO:0000256" key="3">
    <source>
        <dbReference type="PROSITE-ProRule" id="PRU00221"/>
    </source>
</evidence>
<dbReference type="InterPro" id="IPR036322">
    <property type="entry name" value="WD40_repeat_dom_sf"/>
</dbReference>
<accession>A0AA41VKY0</accession>
<comment type="caution">
    <text evidence="5">The sequence shown here is derived from an EMBL/GenBank/DDBJ whole genome shotgun (WGS) entry which is preliminary data.</text>
</comment>
<dbReference type="SUPFAM" id="SSF50978">
    <property type="entry name" value="WD40 repeat-like"/>
    <property type="match status" value="1"/>
</dbReference>
<feature type="region of interest" description="Disordered" evidence="4">
    <location>
        <begin position="1"/>
        <end position="49"/>
    </location>
</feature>
<feature type="compositionally biased region" description="Acidic residues" evidence="4">
    <location>
        <begin position="8"/>
        <end position="21"/>
    </location>
</feature>
<evidence type="ECO:0000313" key="6">
    <source>
        <dbReference type="Proteomes" id="UP001177140"/>
    </source>
</evidence>
<feature type="compositionally biased region" description="Basic and acidic residues" evidence="4">
    <location>
        <begin position="232"/>
        <end position="241"/>
    </location>
</feature>
<feature type="region of interest" description="Disordered" evidence="4">
    <location>
        <begin position="359"/>
        <end position="401"/>
    </location>
</feature>
<proteinExistence type="predicted"/>
<dbReference type="PROSITE" id="PS50082">
    <property type="entry name" value="WD_REPEATS_2"/>
    <property type="match status" value="3"/>
</dbReference>
<feature type="compositionally biased region" description="Low complexity" evidence="4">
    <location>
        <begin position="200"/>
        <end position="209"/>
    </location>
</feature>
<dbReference type="PROSITE" id="PS50294">
    <property type="entry name" value="WD_REPEATS_REGION"/>
    <property type="match status" value="3"/>
</dbReference>
<name>A0AA41VKY0_PAPNU</name>
<feature type="region of interest" description="Disordered" evidence="4">
    <location>
        <begin position="91"/>
        <end position="148"/>
    </location>
</feature>
<sequence length="905" mass="99723">MSRQKGGEEEEEEEESEEECFYESLDRIVSSSSTCTSSSSSSVVVSEDEENIISNKNQPIIPRFPISHYDVWMSQPTSIEERRQKLLQDMGLTTSGSSPDIDYGRSISSDQLQQGRVNSSTTTSSSSNCAVARSKSDGADCKDSAPRDHCSNNSFSIPSASSNSIQSQSNDFSNSVVYNKKLLLFKSQRISNESIGGGSPAANGASSLSKPPSGRLSWKLDDINSNLGDAAHGGEESDDKLNTNGNVKDQEEVEELDPSCMIKNLDTGTEFVVNEVREDGLCDKVREVGTDRQLTLEEFERFVGHSPIVQELMRRHNVEEFDDGKDDLGMDKDGDGNPGLKTKKKGSWFKSIKKNVASVVTGQREKKSSDERDTSSEKGGRRSSSATDESQDGSFHGPERVRVRQYGKSFKDLTALFKSQEIQAHSGSIWSIKFSLDGRYLASAGEDCVIHVWQVVESERNGDFHEKLEDGILLNCLPSGSPEPALLLSNMESNSEKKRRGRKSISRKSISLDQVKVPESVFALSEKPICSFRGHVDDVLDLSWSKSQLLLSSSMDKTVRLWHMASNSCLKIFSHSDYVTCIQFNPVDDRYFISGSLDAKVRIWSIPDRQVVDWNDLNEMVTAACYTPDGQGALVGSYKGSCRLYNTSENKLHPKSQINLQNKKKKSHHRKITGFQFAPGSSTEVLVTSADSRIRVIDGVDLVHKFKGFRNSSSQISASVTANGKYVVSASENSNVYVWKHEGESRPSRTKGVTVTQSYEHFHCQDVSVAIPWTGLVGTNGPQDENTGSLSLFSSVSSVNNHSTPALLLEANNKKEGSPSLYGRTNSPRHGTIASVSNSYFFDKFSATWPEEKLVSAAKKRSPNVSIDFSTGLKQGRSAWGMVIVTAGHRGEIRTFQNFGLPVRI</sequence>
<evidence type="ECO:0000256" key="4">
    <source>
        <dbReference type="SAM" id="MobiDB-lite"/>
    </source>
</evidence>
<dbReference type="PANTHER" id="PTHR14221">
    <property type="entry name" value="WD REPEAT DOMAIN 44"/>
    <property type="match status" value="1"/>
</dbReference>
<evidence type="ECO:0008006" key="7">
    <source>
        <dbReference type="Google" id="ProtNLM"/>
    </source>
</evidence>
<feature type="compositionally biased region" description="Low complexity" evidence="4">
    <location>
        <begin position="29"/>
        <end position="45"/>
    </location>
</feature>
<evidence type="ECO:0000313" key="5">
    <source>
        <dbReference type="EMBL" id="MCL7043176.1"/>
    </source>
</evidence>
<dbReference type="PRINTS" id="PR00320">
    <property type="entry name" value="GPROTEINBRPT"/>
</dbReference>
<reference evidence="5" key="1">
    <citation type="submission" date="2022-03" db="EMBL/GenBank/DDBJ databases">
        <title>A functionally conserved STORR gene fusion in Papaver species that diverged 16.8 million years ago.</title>
        <authorList>
            <person name="Catania T."/>
        </authorList>
    </citation>
    <scope>NUCLEOTIDE SEQUENCE</scope>
    <source>
        <strain evidence="5">S-191538</strain>
    </source>
</reference>
<organism evidence="5 6">
    <name type="scientific">Papaver nudicaule</name>
    <name type="common">Iceland poppy</name>
    <dbReference type="NCBI Taxonomy" id="74823"/>
    <lineage>
        <taxon>Eukaryota</taxon>
        <taxon>Viridiplantae</taxon>
        <taxon>Streptophyta</taxon>
        <taxon>Embryophyta</taxon>
        <taxon>Tracheophyta</taxon>
        <taxon>Spermatophyta</taxon>
        <taxon>Magnoliopsida</taxon>
        <taxon>Ranunculales</taxon>
        <taxon>Papaveraceae</taxon>
        <taxon>Papaveroideae</taxon>
        <taxon>Papaver</taxon>
    </lineage>
</organism>
<keyword evidence="1 3" id="KW-0853">WD repeat</keyword>
<dbReference type="InterPro" id="IPR015943">
    <property type="entry name" value="WD40/YVTN_repeat-like_dom_sf"/>
</dbReference>
<dbReference type="PANTHER" id="PTHR14221:SF67">
    <property type="entry name" value="WD REPEAT-CONTAINING PROTEIN 44-LIKE"/>
    <property type="match status" value="1"/>
</dbReference>